<dbReference type="KEGG" id="bbel:109471039"/>
<reference evidence="3" key="1">
    <citation type="submission" date="2025-08" db="UniProtKB">
        <authorList>
            <consortium name="RefSeq"/>
        </authorList>
    </citation>
    <scope>IDENTIFICATION</scope>
    <source>
        <tissue evidence="3">Gonad</tissue>
    </source>
</reference>
<feature type="compositionally biased region" description="Basic and acidic residues" evidence="1">
    <location>
        <begin position="21"/>
        <end position="42"/>
    </location>
</feature>
<evidence type="ECO:0000313" key="3">
    <source>
        <dbReference type="RefSeq" id="XP_019625775.1"/>
    </source>
</evidence>
<organism evidence="2 3">
    <name type="scientific">Branchiostoma belcheri</name>
    <name type="common">Amphioxus</name>
    <dbReference type="NCBI Taxonomy" id="7741"/>
    <lineage>
        <taxon>Eukaryota</taxon>
        <taxon>Metazoa</taxon>
        <taxon>Chordata</taxon>
        <taxon>Cephalochordata</taxon>
        <taxon>Leptocardii</taxon>
        <taxon>Amphioxiformes</taxon>
        <taxon>Branchiostomatidae</taxon>
        <taxon>Branchiostoma</taxon>
    </lineage>
</organism>
<evidence type="ECO:0000313" key="2">
    <source>
        <dbReference type="Proteomes" id="UP000515135"/>
    </source>
</evidence>
<accession>A0A6P4Y9Q2</accession>
<proteinExistence type="predicted"/>
<dbReference type="OrthoDB" id="10098583at2759"/>
<feature type="compositionally biased region" description="Basic and acidic residues" evidence="1">
    <location>
        <begin position="225"/>
        <end position="245"/>
    </location>
</feature>
<dbReference type="AlphaFoldDB" id="A0A6P4Y9Q2"/>
<evidence type="ECO:0000256" key="1">
    <source>
        <dbReference type="SAM" id="MobiDB-lite"/>
    </source>
</evidence>
<dbReference type="RefSeq" id="XP_019625775.1">
    <property type="nucleotide sequence ID" value="XM_019770216.1"/>
</dbReference>
<feature type="region of interest" description="Disordered" evidence="1">
    <location>
        <begin position="225"/>
        <end position="275"/>
    </location>
</feature>
<keyword evidence="2" id="KW-1185">Reference proteome</keyword>
<dbReference type="Proteomes" id="UP000515135">
    <property type="component" value="Unplaced"/>
</dbReference>
<feature type="region of interest" description="Disordered" evidence="1">
    <location>
        <begin position="15"/>
        <end position="42"/>
    </location>
</feature>
<name>A0A6P4Y9Q2_BRABE</name>
<sequence>MNILSCCSLIKTNKVTPAGKGVDDGPKESSEPQDMSMDRGNDEVFLAQVVQAPLSQARSTKSSDDVLADLRQAGVIPIKCQPTSVAFEVADPKTASAFETNSAPPRRPVRLEKLDRKMEERREMVKKRIAETPNELRTQLNEADERRRDILAKRSRKLANQAARKATKKPCEAKSTAFFIKPTMSETDAVIATCESKKRRRMEARMEKRRARVAKKATVEALEARQADAAERRQEKVRATVDKAKRFGRPASPVWMEPAGKLGKEERRETHEKGE</sequence>
<feature type="compositionally biased region" description="Basic and acidic residues" evidence="1">
    <location>
        <begin position="262"/>
        <end position="275"/>
    </location>
</feature>
<gene>
    <name evidence="3" type="primary">LOC109471039</name>
</gene>
<protein>
    <submittedName>
        <fullName evidence="3">Trichohyalin-like isoform X1</fullName>
    </submittedName>
</protein>
<dbReference type="GeneID" id="109471039"/>